<protein>
    <submittedName>
        <fullName evidence="1">Uncharacterized protein</fullName>
    </submittedName>
</protein>
<dbReference type="AlphaFoldDB" id="A0A4Z0AZA7"/>
<reference evidence="1 2" key="1">
    <citation type="journal article" date="2019" name="Syst. Appl. Microbiol.">
        <title>New species of pathogenic Pseudomonas isolated from citrus in Tunisia: Proposal of Pseudomonas kairouanensis sp. nov. and Pseudomonas nabeulensis sp. nov.</title>
        <authorList>
            <person name="Oueslati M."/>
            <person name="Mulet M."/>
            <person name="Gomila M."/>
            <person name="Berge O."/>
            <person name="Hajlaoui M.R."/>
            <person name="Lalucat J."/>
            <person name="Sadfi-Zouaoui N."/>
            <person name="Garcia-Valdes E."/>
        </authorList>
    </citation>
    <scope>NUCLEOTIDE SEQUENCE [LARGE SCALE GENOMIC DNA]</scope>
    <source>
        <strain evidence="1 2">E10B</strain>
    </source>
</reference>
<dbReference type="Proteomes" id="UP000297734">
    <property type="component" value="Unassembled WGS sequence"/>
</dbReference>
<accession>A0A4Z0AZA7</accession>
<name>A0A4Z0AZA7_9PSED</name>
<organism evidence="1 2">
    <name type="scientific">Pseudomonas nabeulensis</name>
    <dbReference type="NCBI Taxonomy" id="2293833"/>
    <lineage>
        <taxon>Bacteria</taxon>
        <taxon>Pseudomonadati</taxon>
        <taxon>Pseudomonadota</taxon>
        <taxon>Gammaproteobacteria</taxon>
        <taxon>Pseudomonadales</taxon>
        <taxon>Pseudomonadaceae</taxon>
        <taxon>Pseudomonas</taxon>
    </lineage>
</organism>
<dbReference type="OrthoDB" id="6894846at2"/>
<evidence type="ECO:0000313" key="1">
    <source>
        <dbReference type="EMBL" id="TFY91268.1"/>
    </source>
</evidence>
<evidence type="ECO:0000313" key="2">
    <source>
        <dbReference type="Proteomes" id="UP000297734"/>
    </source>
</evidence>
<dbReference type="EMBL" id="QUZT01000037">
    <property type="protein sequence ID" value="TFY91268.1"/>
    <property type="molecule type" value="Genomic_DNA"/>
</dbReference>
<keyword evidence="2" id="KW-1185">Reference proteome</keyword>
<dbReference type="RefSeq" id="WP_135309610.1">
    <property type="nucleotide sequence ID" value="NZ_QUZT01000037.1"/>
</dbReference>
<comment type="caution">
    <text evidence="1">The sequence shown here is derived from an EMBL/GenBank/DDBJ whole genome shotgun (WGS) entry which is preliminary data.</text>
</comment>
<sequence length="92" mass="9994">MTVKVLEFKREGLRDAAKTLRKIADDLDAGEHPECTVGALTLTGPKGEVTVFGLPSQIHLTQQAPLKRKKLDAFSLHRASCCLQITNPTGLP</sequence>
<proteinExistence type="predicted"/>
<gene>
    <name evidence="1" type="ORF">DYL61_19095</name>
</gene>